<dbReference type="FunFam" id="3.30.565.10:FF:000006">
    <property type="entry name" value="Sensor histidine kinase WalK"/>
    <property type="match status" value="1"/>
</dbReference>
<dbReference type="InterPro" id="IPR050736">
    <property type="entry name" value="Sensor_HK_Regulatory"/>
</dbReference>
<dbReference type="InterPro" id="IPR036097">
    <property type="entry name" value="HisK_dim/P_sf"/>
</dbReference>
<dbReference type="FunFam" id="1.10.287.130:FF:000001">
    <property type="entry name" value="Two-component sensor histidine kinase"/>
    <property type="match status" value="1"/>
</dbReference>
<dbReference type="Gene3D" id="3.30.565.10">
    <property type="entry name" value="Histidine kinase-like ATPase, C-terminal domain"/>
    <property type="match status" value="1"/>
</dbReference>
<dbReference type="STRING" id="582515.KR51_00030770"/>
<evidence type="ECO:0000256" key="4">
    <source>
        <dbReference type="ARBA" id="ARBA00022679"/>
    </source>
</evidence>
<sequence>MPIPKQLARAPRSWLNAWKRRWLELLAPNSLRTRLTVGVAAVSVVSLGSVALWMTWSMQRILVMSHTQNIEYIAQRLPDDVGLYSQSMPTERAIQKAIDNLGAGNTLVWVENHQDRIVAHSQGTGHSMVLSLLSGRIEPDRTTRVFEVGGRYWVLCGGPLISNSMGIGTFYIAQDIDNDRQLFDQLIGSLTLASVLATGAMTLAIALYVRHSLATLQSMGQLAENISVESLSSSQIQLEHAPSEVQDLARTYDKMLARLSMSWEQQRQFVSNVSHELRTPLTIVSGYLQSILRRETNLTEPQRDALTIAASESDRVTQLLQDLLTLARADSGYMHFQIETLDLCEFVNKIAEMARAYSNRTVTVDLNSCDCKVRADESRLTQVLLNLIDNAVKYSAPNQPIALRVLRPGNVACIQICDRGVGIPLPHQERIFERFYRVDEARSRSTGGTGLGLSIVKILVEGMEGDVWVNSKPGEGSTFTVSVPLAA</sequence>
<dbReference type="InParanoid" id="U5DIV6"/>
<keyword evidence="6" id="KW-0902">Two-component regulatory system</keyword>
<dbReference type="PANTHER" id="PTHR43711">
    <property type="entry name" value="TWO-COMPONENT HISTIDINE KINASE"/>
    <property type="match status" value="1"/>
</dbReference>
<dbReference type="AlphaFoldDB" id="U5DIV6"/>
<dbReference type="InterPro" id="IPR004358">
    <property type="entry name" value="Sig_transdc_His_kin-like_C"/>
</dbReference>
<evidence type="ECO:0000256" key="3">
    <source>
        <dbReference type="ARBA" id="ARBA00022553"/>
    </source>
</evidence>
<dbReference type="CDD" id="cd00082">
    <property type="entry name" value="HisKA"/>
    <property type="match status" value="1"/>
</dbReference>
<dbReference type="CDD" id="cd00075">
    <property type="entry name" value="HATPase"/>
    <property type="match status" value="1"/>
</dbReference>
<dbReference type="EC" id="2.7.13.3" evidence="2"/>
<gene>
    <name evidence="10" type="ORF">KR51_00030770</name>
</gene>
<keyword evidence="5 10" id="KW-0418">Kinase</keyword>
<dbReference type="PANTHER" id="PTHR43711:SF1">
    <property type="entry name" value="HISTIDINE KINASE 1"/>
    <property type="match status" value="1"/>
</dbReference>
<dbReference type="InterPro" id="IPR003594">
    <property type="entry name" value="HATPase_dom"/>
</dbReference>
<dbReference type="EMBL" id="ASSJ01000076">
    <property type="protein sequence ID" value="ERN40529.1"/>
    <property type="molecule type" value="Genomic_DNA"/>
</dbReference>
<evidence type="ECO:0000256" key="7">
    <source>
        <dbReference type="ARBA" id="ARBA00023136"/>
    </source>
</evidence>
<evidence type="ECO:0000256" key="6">
    <source>
        <dbReference type="ARBA" id="ARBA00023012"/>
    </source>
</evidence>
<evidence type="ECO:0000256" key="1">
    <source>
        <dbReference type="ARBA" id="ARBA00000085"/>
    </source>
</evidence>
<dbReference type="Pfam" id="PF02518">
    <property type="entry name" value="HATPase_c"/>
    <property type="match status" value="1"/>
</dbReference>
<dbReference type="Proteomes" id="UP000016960">
    <property type="component" value="Unassembled WGS sequence"/>
</dbReference>
<feature type="transmembrane region" description="Helical" evidence="8">
    <location>
        <begin position="35"/>
        <end position="56"/>
    </location>
</feature>
<dbReference type="PRINTS" id="PR00344">
    <property type="entry name" value="BCTRLSENSOR"/>
</dbReference>
<dbReference type="InterPro" id="IPR036890">
    <property type="entry name" value="HATPase_C_sf"/>
</dbReference>
<dbReference type="Pfam" id="PF00512">
    <property type="entry name" value="HisKA"/>
    <property type="match status" value="1"/>
</dbReference>
<evidence type="ECO:0000313" key="11">
    <source>
        <dbReference type="Proteomes" id="UP000016960"/>
    </source>
</evidence>
<keyword evidence="11" id="KW-1185">Reference proteome</keyword>
<evidence type="ECO:0000256" key="8">
    <source>
        <dbReference type="SAM" id="Phobius"/>
    </source>
</evidence>
<keyword evidence="4" id="KW-0808">Transferase</keyword>
<reference evidence="10 11" key="1">
    <citation type="submission" date="2013-05" db="EMBL/GenBank/DDBJ databases">
        <title>Draft genome sequence of Rubidibacter lacunae KORDI 51-2.</title>
        <authorList>
            <person name="Choi D.H."/>
            <person name="Noh J.H."/>
            <person name="Kwon K.-K."/>
            <person name="Lee J.-H."/>
            <person name="Ryu J.-Y."/>
        </authorList>
    </citation>
    <scope>NUCLEOTIDE SEQUENCE [LARGE SCALE GENOMIC DNA]</scope>
    <source>
        <strain evidence="10 11">KORDI 51-2</strain>
    </source>
</reference>
<dbReference type="GO" id="GO:0000155">
    <property type="term" value="F:phosphorelay sensor kinase activity"/>
    <property type="evidence" value="ECO:0007669"/>
    <property type="project" value="InterPro"/>
</dbReference>
<dbReference type="OrthoDB" id="9763461at2"/>
<dbReference type="Gene3D" id="1.10.287.130">
    <property type="match status" value="1"/>
</dbReference>
<keyword evidence="7 8" id="KW-0472">Membrane</keyword>
<evidence type="ECO:0000259" key="9">
    <source>
        <dbReference type="PROSITE" id="PS50109"/>
    </source>
</evidence>
<dbReference type="FunCoup" id="U5DIV6">
    <property type="interactions" value="160"/>
</dbReference>
<evidence type="ECO:0000313" key="10">
    <source>
        <dbReference type="EMBL" id="ERN40529.1"/>
    </source>
</evidence>
<keyword evidence="8" id="KW-0812">Transmembrane</keyword>
<dbReference type="RefSeq" id="WP_022608675.1">
    <property type="nucleotide sequence ID" value="NZ_ASSJ01000076.1"/>
</dbReference>
<keyword evidence="8" id="KW-1133">Transmembrane helix</keyword>
<evidence type="ECO:0000256" key="2">
    <source>
        <dbReference type="ARBA" id="ARBA00012438"/>
    </source>
</evidence>
<feature type="transmembrane region" description="Helical" evidence="8">
    <location>
        <begin position="186"/>
        <end position="209"/>
    </location>
</feature>
<proteinExistence type="predicted"/>
<evidence type="ECO:0000256" key="5">
    <source>
        <dbReference type="ARBA" id="ARBA00022777"/>
    </source>
</evidence>
<comment type="catalytic activity">
    <reaction evidence="1">
        <text>ATP + protein L-histidine = ADP + protein N-phospho-L-histidine.</text>
        <dbReference type="EC" id="2.7.13.3"/>
    </reaction>
</comment>
<comment type="caution">
    <text evidence="10">The sequence shown here is derived from an EMBL/GenBank/DDBJ whole genome shotgun (WGS) entry which is preliminary data.</text>
</comment>
<accession>U5DIV6</accession>
<keyword evidence="3" id="KW-0597">Phosphoprotein</keyword>
<dbReference type="PROSITE" id="PS50109">
    <property type="entry name" value="HIS_KIN"/>
    <property type="match status" value="1"/>
</dbReference>
<dbReference type="SUPFAM" id="SSF55874">
    <property type="entry name" value="ATPase domain of HSP90 chaperone/DNA topoisomerase II/histidine kinase"/>
    <property type="match status" value="1"/>
</dbReference>
<protein>
    <recommendedName>
        <fullName evidence="2">histidine kinase</fullName>
        <ecNumber evidence="2">2.7.13.3</ecNumber>
    </recommendedName>
</protein>
<name>U5DIV6_9CHRO</name>
<dbReference type="eggNOG" id="COG5002">
    <property type="taxonomic scope" value="Bacteria"/>
</dbReference>
<organism evidence="10 11">
    <name type="scientific">Rubidibacter lacunae KORDI 51-2</name>
    <dbReference type="NCBI Taxonomy" id="582515"/>
    <lineage>
        <taxon>Bacteria</taxon>
        <taxon>Bacillati</taxon>
        <taxon>Cyanobacteriota</taxon>
        <taxon>Cyanophyceae</taxon>
        <taxon>Oscillatoriophycideae</taxon>
        <taxon>Chroococcales</taxon>
        <taxon>Aphanothecaceae</taxon>
        <taxon>Rubidibacter</taxon>
    </lineage>
</organism>
<feature type="domain" description="Histidine kinase" evidence="9">
    <location>
        <begin position="272"/>
        <end position="487"/>
    </location>
</feature>
<dbReference type="InterPro" id="IPR005467">
    <property type="entry name" value="His_kinase_dom"/>
</dbReference>
<dbReference type="SMART" id="SM00388">
    <property type="entry name" value="HisKA"/>
    <property type="match status" value="1"/>
</dbReference>
<feature type="transmembrane region" description="Helical" evidence="8">
    <location>
        <begin position="152"/>
        <end position="174"/>
    </location>
</feature>
<dbReference type="InterPro" id="IPR003661">
    <property type="entry name" value="HisK_dim/P_dom"/>
</dbReference>
<dbReference type="SMART" id="SM00387">
    <property type="entry name" value="HATPase_c"/>
    <property type="match status" value="1"/>
</dbReference>
<dbReference type="SUPFAM" id="SSF47384">
    <property type="entry name" value="Homodimeric domain of signal transducing histidine kinase"/>
    <property type="match status" value="1"/>
</dbReference>